<dbReference type="SUPFAM" id="SSF46689">
    <property type="entry name" value="Homeodomain-like"/>
    <property type="match status" value="1"/>
</dbReference>
<evidence type="ECO:0000256" key="6">
    <source>
        <dbReference type="SAM" id="MobiDB-lite"/>
    </source>
</evidence>
<dbReference type="GO" id="GO:0045944">
    <property type="term" value="P:positive regulation of transcription by RNA polymerase II"/>
    <property type="evidence" value="ECO:0007669"/>
    <property type="project" value="UniProtKB-ARBA"/>
</dbReference>
<reference evidence="8" key="1">
    <citation type="submission" date="2019-02" db="EMBL/GenBank/DDBJ databases">
        <title>Pentameral and neural expression of multiple hox genes in a feather star Anneissia japonica.</title>
        <authorList>
            <person name="Tsurugaya T."/>
            <person name="Omori A."/>
            <person name="Kurokawa D."/>
            <person name="Kondo M."/>
            <person name="Akasaka K."/>
        </authorList>
    </citation>
    <scope>NUCLEOTIDE SEQUENCE</scope>
</reference>
<dbReference type="PANTHER" id="PTHR45664">
    <property type="entry name" value="PROTEIN ZERKNUELLT 1-RELATED"/>
    <property type="match status" value="1"/>
</dbReference>
<evidence type="ECO:0000313" key="8">
    <source>
        <dbReference type="EMBL" id="BBI41245.1"/>
    </source>
</evidence>
<dbReference type="GO" id="GO:0000981">
    <property type="term" value="F:DNA-binding transcription factor activity, RNA polymerase II-specific"/>
    <property type="evidence" value="ECO:0007669"/>
    <property type="project" value="InterPro"/>
</dbReference>
<dbReference type="FunFam" id="1.10.10.60:FF:000176">
    <property type="entry name" value="pancreas/duodenum homeobox protein 1"/>
    <property type="match status" value="1"/>
</dbReference>
<evidence type="ECO:0000259" key="7">
    <source>
        <dbReference type="PROSITE" id="PS50071"/>
    </source>
</evidence>
<dbReference type="CDD" id="cd00086">
    <property type="entry name" value="homeodomain"/>
    <property type="match status" value="1"/>
</dbReference>
<accession>A0A510EAY1</accession>
<dbReference type="InterPro" id="IPR001356">
    <property type="entry name" value="HD"/>
</dbReference>
<dbReference type="AlphaFoldDB" id="A0A510EAY1"/>
<dbReference type="OrthoDB" id="10070864at2759"/>
<dbReference type="InterPro" id="IPR017970">
    <property type="entry name" value="Homeobox_CS"/>
</dbReference>
<sequence>MSCALIGDCSDGGGGGSGAASTVDVMNSQPSDQSIMSTSRYVNNDCVATTLASHSTPSPTTGYTPVVDPTSFSCSLGYAGLPRTCSKVAELTPDERNKPIATVKLPEYPWTKETLGPIQTQANQTNNGSKENSKSEPPRRARTAFTTTQLLELEKEFHYNKYLCRPRRIEIAAMLELTERQVKVWFQNRRMKQKRVALKQAAKKRSQKIHAGESATHLDHLNTDASALSNCSMKLENYKSCGVSRSDCCIGVSDYQRENEHCIEKVANNIQNGYHAQPHSGQNWYESSIPGSDNPIPQNSNRVCQIPASADSISQIRRPVFGTNSHCIYSNTSAPADDNPACRMASSISNLPPNYQSFSANCNFPAKYVADSFMSLKPGKKSSWAGHFPEQMIGHQGAQQMVFQSAVFPQTFT</sequence>
<organism evidence="8">
    <name type="scientific">Anneissia japonica</name>
    <dbReference type="NCBI Taxonomy" id="1529436"/>
    <lineage>
        <taxon>Eukaryota</taxon>
        <taxon>Metazoa</taxon>
        <taxon>Echinodermata</taxon>
        <taxon>Pelmatozoa</taxon>
        <taxon>Crinoidea</taxon>
        <taxon>Articulata</taxon>
        <taxon>Comatulida</taxon>
        <taxon>Comatulidae</taxon>
        <taxon>Comatulinae</taxon>
        <taxon>Anneissia</taxon>
    </lineage>
</organism>
<dbReference type="PRINTS" id="PR00024">
    <property type="entry name" value="HOMEOBOX"/>
</dbReference>
<evidence type="ECO:0000256" key="2">
    <source>
        <dbReference type="ARBA" id="ARBA00023155"/>
    </source>
</evidence>
<dbReference type="InterPro" id="IPR009057">
    <property type="entry name" value="Homeodomain-like_sf"/>
</dbReference>
<dbReference type="GO" id="GO:0048513">
    <property type="term" value="P:animal organ development"/>
    <property type="evidence" value="ECO:0007669"/>
    <property type="project" value="UniProtKB-ARBA"/>
</dbReference>
<feature type="DNA-binding region" description="Homeobox" evidence="4">
    <location>
        <begin position="138"/>
        <end position="197"/>
    </location>
</feature>
<dbReference type="PANTHER" id="PTHR45664:SF12">
    <property type="entry name" value="PANCREAS_DUODENUM HOMEOBOX PROTEIN 1"/>
    <property type="match status" value="1"/>
</dbReference>
<dbReference type="GO" id="GO:0005634">
    <property type="term" value="C:nucleus"/>
    <property type="evidence" value="ECO:0007669"/>
    <property type="project" value="UniProtKB-SubCell"/>
</dbReference>
<name>A0A510EAY1_9ECHI</name>
<evidence type="ECO:0000256" key="3">
    <source>
        <dbReference type="ARBA" id="ARBA00023242"/>
    </source>
</evidence>
<evidence type="ECO:0000256" key="5">
    <source>
        <dbReference type="RuleBase" id="RU000682"/>
    </source>
</evidence>
<dbReference type="PROSITE" id="PS50071">
    <property type="entry name" value="HOMEOBOX_2"/>
    <property type="match status" value="1"/>
</dbReference>
<feature type="domain" description="Homeobox" evidence="7">
    <location>
        <begin position="136"/>
        <end position="196"/>
    </location>
</feature>
<dbReference type="SMART" id="SM00389">
    <property type="entry name" value="HOX"/>
    <property type="match status" value="1"/>
</dbReference>
<dbReference type="GO" id="GO:0000978">
    <property type="term" value="F:RNA polymerase II cis-regulatory region sequence-specific DNA binding"/>
    <property type="evidence" value="ECO:0007669"/>
    <property type="project" value="TreeGrafter"/>
</dbReference>
<keyword evidence="2 4" id="KW-0371">Homeobox</keyword>
<feature type="region of interest" description="Disordered" evidence="6">
    <location>
        <begin position="116"/>
        <end position="141"/>
    </location>
</feature>
<comment type="subcellular location">
    <subcellularLocation>
        <location evidence="4 5">Nucleus</location>
    </subcellularLocation>
</comment>
<evidence type="ECO:0000256" key="4">
    <source>
        <dbReference type="PROSITE-ProRule" id="PRU00108"/>
    </source>
</evidence>
<gene>
    <name evidence="8" type="primary">hox2</name>
</gene>
<dbReference type="Pfam" id="PF00046">
    <property type="entry name" value="Homeodomain"/>
    <property type="match status" value="1"/>
</dbReference>
<dbReference type="Gene3D" id="1.10.10.60">
    <property type="entry name" value="Homeodomain-like"/>
    <property type="match status" value="1"/>
</dbReference>
<keyword evidence="3 4" id="KW-0539">Nucleus</keyword>
<protein>
    <submittedName>
        <fullName evidence="8">Transcription factor Hox2</fullName>
    </submittedName>
</protein>
<evidence type="ECO:0000256" key="1">
    <source>
        <dbReference type="ARBA" id="ARBA00023125"/>
    </source>
</evidence>
<dbReference type="PROSITE" id="PS00027">
    <property type="entry name" value="HOMEOBOX_1"/>
    <property type="match status" value="1"/>
</dbReference>
<keyword evidence="1 4" id="KW-0238">DNA-binding</keyword>
<dbReference type="InterPro" id="IPR020479">
    <property type="entry name" value="HD_metazoa"/>
</dbReference>
<proteinExistence type="evidence at transcript level"/>
<dbReference type="EMBL" id="LC462022">
    <property type="protein sequence ID" value="BBI41245.1"/>
    <property type="molecule type" value="mRNA"/>
</dbReference>
<feature type="compositionally biased region" description="Polar residues" evidence="6">
    <location>
        <begin position="117"/>
        <end position="130"/>
    </location>
</feature>